<feature type="transmembrane region" description="Helical" evidence="4">
    <location>
        <begin position="5"/>
        <end position="28"/>
    </location>
</feature>
<dbReference type="SMART" id="SM00228">
    <property type="entry name" value="PDZ"/>
    <property type="match status" value="2"/>
</dbReference>
<evidence type="ECO:0000256" key="2">
    <source>
        <dbReference type="ARBA" id="ARBA00022670"/>
    </source>
</evidence>
<evidence type="ECO:0000256" key="4">
    <source>
        <dbReference type="SAM" id="Phobius"/>
    </source>
</evidence>
<keyword evidence="4" id="KW-0812">Transmembrane</keyword>
<gene>
    <name evidence="6" type="ORF">IPO85_10930</name>
</gene>
<dbReference type="Pfam" id="PF13365">
    <property type="entry name" value="Trypsin_2"/>
    <property type="match status" value="1"/>
</dbReference>
<dbReference type="PRINTS" id="PR00834">
    <property type="entry name" value="PROTEASES2C"/>
</dbReference>
<keyword evidence="2" id="KW-0645">Protease</keyword>
<dbReference type="InterPro" id="IPR009003">
    <property type="entry name" value="Peptidase_S1_PA"/>
</dbReference>
<name>A0A9D7S8N9_9BACT</name>
<evidence type="ECO:0000259" key="5">
    <source>
        <dbReference type="PROSITE" id="PS50106"/>
    </source>
</evidence>
<dbReference type="Gene3D" id="2.40.10.120">
    <property type="match status" value="1"/>
</dbReference>
<protein>
    <submittedName>
        <fullName evidence="6">Trypsin-like peptidase domain-containing protein</fullName>
    </submittedName>
</protein>
<sequence length="481" mass="53097">MSKQLILIICTTALITSLISVGIFHVFYHENELKVIQEWRAQKVNNTQLDRLLRSDRLHSRLMSTSPTDFIEAADLSTPAVVFIESISDSNKDNFSLPNRALSTGSGVIVSNDGYIVTNNHVIENAKKIQVLLNDNREFEAKLIGTDPNTDLALLKIETVGLPFLMFGNSDSTRIGEWVLAVGNPFRLQSTVTAGIISAKARNINILNSQQYRIESFIQTDAAVNPGNSGGALVNTAGELVGINTAIMTYSGSYEGYSFSIPSNLVRKVISDLKEFGVVQRGLLGVTIENVDDVKAKQFGLDRVTGVYISNTTKSGAADEAGLQSDDIILEVNGRKVASVSELQEIIGIFRPGIEVTLTFWRDGAVQTAKAVLKNQINSTELIATRKDPILVQLGFELRDLSEKENKEFNQTGVRVLSIYQNSKIFKTNMAPNYIITSVNNKKIKSVDELIAIINSSNDKITLDGFYEKYKGKYPYSFYKD</sequence>
<dbReference type="InterPro" id="IPR036034">
    <property type="entry name" value="PDZ_sf"/>
</dbReference>
<dbReference type="PROSITE" id="PS50106">
    <property type="entry name" value="PDZ"/>
    <property type="match status" value="1"/>
</dbReference>
<dbReference type="InterPro" id="IPR001478">
    <property type="entry name" value="PDZ"/>
</dbReference>
<keyword evidence="4" id="KW-1133">Transmembrane helix</keyword>
<evidence type="ECO:0000313" key="6">
    <source>
        <dbReference type="EMBL" id="MBK9718005.1"/>
    </source>
</evidence>
<dbReference type="EMBL" id="JADKFW010000007">
    <property type="protein sequence ID" value="MBK9718005.1"/>
    <property type="molecule type" value="Genomic_DNA"/>
</dbReference>
<keyword evidence="4" id="KW-0472">Membrane</keyword>
<dbReference type="Proteomes" id="UP000808349">
    <property type="component" value="Unassembled WGS sequence"/>
</dbReference>
<dbReference type="Gene3D" id="2.30.42.10">
    <property type="match status" value="2"/>
</dbReference>
<accession>A0A9D7S8N9</accession>
<dbReference type="AlphaFoldDB" id="A0A9D7S8N9"/>
<dbReference type="PANTHER" id="PTHR22939">
    <property type="entry name" value="SERINE PROTEASE FAMILY S1C HTRA-RELATED"/>
    <property type="match status" value="1"/>
</dbReference>
<keyword evidence="3" id="KW-0378">Hydrolase</keyword>
<proteinExistence type="inferred from homology"/>
<dbReference type="Pfam" id="PF13180">
    <property type="entry name" value="PDZ_2"/>
    <property type="match status" value="1"/>
</dbReference>
<dbReference type="SUPFAM" id="SSF50494">
    <property type="entry name" value="Trypsin-like serine proteases"/>
    <property type="match status" value="1"/>
</dbReference>
<comment type="similarity">
    <text evidence="1">Belongs to the peptidase S1C family.</text>
</comment>
<evidence type="ECO:0000256" key="3">
    <source>
        <dbReference type="ARBA" id="ARBA00022801"/>
    </source>
</evidence>
<reference evidence="6 7" key="1">
    <citation type="submission" date="2020-10" db="EMBL/GenBank/DDBJ databases">
        <title>Connecting structure to function with the recovery of over 1000 high-quality activated sludge metagenome-assembled genomes encoding full-length rRNA genes using long-read sequencing.</title>
        <authorList>
            <person name="Singleton C.M."/>
            <person name="Petriglieri F."/>
            <person name="Kristensen J.M."/>
            <person name="Kirkegaard R.H."/>
            <person name="Michaelsen T.Y."/>
            <person name="Andersen M.H."/>
            <person name="Karst S.M."/>
            <person name="Dueholm M.S."/>
            <person name="Nielsen P.H."/>
            <person name="Albertsen M."/>
        </authorList>
    </citation>
    <scope>NUCLEOTIDE SEQUENCE [LARGE SCALE GENOMIC DNA]</scope>
    <source>
        <strain evidence="6">Ribe_18-Q3-R11-54_BAT3C.373</strain>
    </source>
</reference>
<dbReference type="PANTHER" id="PTHR22939:SF129">
    <property type="entry name" value="SERINE PROTEASE HTRA2, MITOCHONDRIAL"/>
    <property type="match status" value="1"/>
</dbReference>
<dbReference type="GO" id="GO:0004252">
    <property type="term" value="F:serine-type endopeptidase activity"/>
    <property type="evidence" value="ECO:0007669"/>
    <property type="project" value="InterPro"/>
</dbReference>
<evidence type="ECO:0000256" key="1">
    <source>
        <dbReference type="ARBA" id="ARBA00010541"/>
    </source>
</evidence>
<evidence type="ECO:0000313" key="7">
    <source>
        <dbReference type="Proteomes" id="UP000808349"/>
    </source>
</evidence>
<comment type="caution">
    <text evidence="6">The sequence shown here is derived from an EMBL/GenBank/DDBJ whole genome shotgun (WGS) entry which is preliminary data.</text>
</comment>
<feature type="domain" description="PDZ" evidence="5">
    <location>
        <begin position="281"/>
        <end position="364"/>
    </location>
</feature>
<organism evidence="6 7">
    <name type="scientific">Candidatus Defluviibacterium haderslevense</name>
    <dbReference type="NCBI Taxonomy" id="2981993"/>
    <lineage>
        <taxon>Bacteria</taxon>
        <taxon>Pseudomonadati</taxon>
        <taxon>Bacteroidota</taxon>
        <taxon>Saprospiria</taxon>
        <taxon>Saprospirales</taxon>
        <taxon>Saprospiraceae</taxon>
        <taxon>Candidatus Defluviibacterium</taxon>
    </lineage>
</organism>
<dbReference type="GO" id="GO:0006508">
    <property type="term" value="P:proteolysis"/>
    <property type="evidence" value="ECO:0007669"/>
    <property type="project" value="UniProtKB-KW"/>
</dbReference>
<dbReference type="SUPFAM" id="SSF50156">
    <property type="entry name" value="PDZ domain-like"/>
    <property type="match status" value="2"/>
</dbReference>
<dbReference type="InterPro" id="IPR001940">
    <property type="entry name" value="Peptidase_S1C"/>
</dbReference>